<proteinExistence type="inferred from homology"/>
<evidence type="ECO:0000313" key="3">
    <source>
        <dbReference type="Proteomes" id="UP001446871"/>
    </source>
</evidence>
<comment type="similarity">
    <text evidence="1">Belongs to the ustYa family.</text>
</comment>
<dbReference type="InterPro" id="IPR021765">
    <property type="entry name" value="UstYa-like"/>
</dbReference>
<evidence type="ECO:0000313" key="2">
    <source>
        <dbReference type="EMBL" id="KAK8045713.1"/>
    </source>
</evidence>
<comment type="caution">
    <text evidence="2">The sequence shown here is derived from an EMBL/GenBank/DDBJ whole genome shotgun (WGS) entry which is preliminary data.</text>
</comment>
<accession>A0ABR1TGF5</accession>
<organism evidence="2 3">
    <name type="scientific">Apiospora saccharicola</name>
    <dbReference type="NCBI Taxonomy" id="335842"/>
    <lineage>
        <taxon>Eukaryota</taxon>
        <taxon>Fungi</taxon>
        <taxon>Dikarya</taxon>
        <taxon>Ascomycota</taxon>
        <taxon>Pezizomycotina</taxon>
        <taxon>Sordariomycetes</taxon>
        <taxon>Xylariomycetidae</taxon>
        <taxon>Amphisphaeriales</taxon>
        <taxon>Apiosporaceae</taxon>
        <taxon>Apiospora</taxon>
    </lineage>
</organism>
<keyword evidence="3" id="KW-1185">Reference proteome</keyword>
<name>A0ABR1TGF5_9PEZI</name>
<dbReference type="PANTHER" id="PTHR33365">
    <property type="entry name" value="YALI0B05434P"/>
    <property type="match status" value="1"/>
</dbReference>
<dbReference type="Proteomes" id="UP001446871">
    <property type="component" value="Unassembled WGS sequence"/>
</dbReference>
<evidence type="ECO:0000256" key="1">
    <source>
        <dbReference type="ARBA" id="ARBA00035112"/>
    </source>
</evidence>
<sequence length="171" mass="19152">MHAARSYRLPEHLASTYGVDPGYAKFRPADGGGYPALFEFPHQLHCVNLARQATRWNYGYYAAQGAGALSNPEGILRRHADHCLDILRQAVMCQPDTGVFGQYWVAATNEIGTWSGEDLGERPFVDFHTTHRCQNFEELRGWVVGHQISAEFKATAKLERRPGDRVLPGIP</sequence>
<dbReference type="PANTHER" id="PTHR33365:SF13">
    <property type="entry name" value="TAT PATHWAY SIGNAL SEQUENCE"/>
    <property type="match status" value="1"/>
</dbReference>
<gene>
    <name evidence="2" type="ORF">PG996_013777</name>
</gene>
<reference evidence="2 3" key="1">
    <citation type="submission" date="2023-01" db="EMBL/GenBank/DDBJ databases">
        <title>Analysis of 21 Apiospora genomes using comparative genomics revels a genus with tremendous synthesis potential of carbohydrate active enzymes and secondary metabolites.</title>
        <authorList>
            <person name="Sorensen T."/>
        </authorList>
    </citation>
    <scope>NUCLEOTIDE SEQUENCE [LARGE SCALE GENOMIC DNA]</scope>
    <source>
        <strain evidence="2 3">CBS 83171</strain>
    </source>
</reference>
<dbReference type="EMBL" id="JAQQWM010000009">
    <property type="protein sequence ID" value="KAK8045713.1"/>
    <property type="molecule type" value="Genomic_DNA"/>
</dbReference>
<protein>
    <submittedName>
        <fullName evidence="2">Uncharacterized protein</fullName>
    </submittedName>
</protein>
<dbReference type="Pfam" id="PF11807">
    <property type="entry name" value="UstYa"/>
    <property type="match status" value="1"/>
</dbReference>